<dbReference type="PANTHER" id="PTHR42916:SF1">
    <property type="entry name" value="PROTEIN PHYLLO, CHLOROPLASTIC"/>
    <property type="match status" value="1"/>
</dbReference>
<evidence type="ECO:0000256" key="1">
    <source>
        <dbReference type="ARBA" id="ARBA00022428"/>
    </source>
</evidence>
<dbReference type="Pfam" id="PF00561">
    <property type="entry name" value="Abhydrolase_1"/>
    <property type="match status" value="1"/>
</dbReference>
<dbReference type="GO" id="GO:0070205">
    <property type="term" value="F:2-succinyl-6-hydroxy-2,4-cyclohexadiene-1-carboxylate synthase activity"/>
    <property type="evidence" value="ECO:0007669"/>
    <property type="project" value="UniProtKB-UniRule"/>
</dbReference>
<evidence type="ECO:0000256" key="2">
    <source>
        <dbReference type="ARBA" id="ARBA00023239"/>
    </source>
</evidence>
<comment type="similarity">
    <text evidence="3">Belongs to the AB hydrolase superfamily. MenH family.</text>
</comment>
<gene>
    <name evidence="3" type="primary">menH</name>
    <name evidence="5" type="ORF">SAMN04488126_1373</name>
</gene>
<organism evidence="5 6">
    <name type="scientific">Bhargavaea beijingensis</name>
    <dbReference type="NCBI Taxonomy" id="426756"/>
    <lineage>
        <taxon>Bacteria</taxon>
        <taxon>Bacillati</taxon>
        <taxon>Bacillota</taxon>
        <taxon>Bacilli</taxon>
        <taxon>Bacillales</taxon>
        <taxon>Caryophanaceae</taxon>
        <taxon>Bhargavaea</taxon>
    </lineage>
</organism>
<evidence type="ECO:0000256" key="3">
    <source>
        <dbReference type="HAMAP-Rule" id="MF_01660"/>
    </source>
</evidence>
<dbReference type="PRINTS" id="PR00111">
    <property type="entry name" value="ABHYDROLASE"/>
</dbReference>
<accession>A0A1G7H8X6</accession>
<evidence type="ECO:0000313" key="5">
    <source>
        <dbReference type="EMBL" id="SDE96734.1"/>
    </source>
</evidence>
<dbReference type="InterPro" id="IPR022485">
    <property type="entry name" value="SHCHC_synthase_MenH"/>
</dbReference>
<comment type="catalytic activity">
    <reaction evidence="3">
        <text>5-enolpyruvoyl-6-hydroxy-2-succinyl-cyclohex-3-ene-1-carboxylate = (1R,6R)-6-hydroxy-2-succinyl-cyclohexa-2,4-diene-1-carboxylate + pyruvate</text>
        <dbReference type="Rhea" id="RHEA:25597"/>
        <dbReference type="ChEBI" id="CHEBI:15361"/>
        <dbReference type="ChEBI" id="CHEBI:58689"/>
        <dbReference type="ChEBI" id="CHEBI:58818"/>
        <dbReference type="EC" id="4.2.99.20"/>
    </reaction>
</comment>
<proteinExistence type="inferred from homology"/>
<dbReference type="GO" id="GO:0009234">
    <property type="term" value="P:menaquinone biosynthetic process"/>
    <property type="evidence" value="ECO:0007669"/>
    <property type="project" value="UniProtKB-UniRule"/>
</dbReference>
<comment type="pathway">
    <text evidence="3">Quinol/quinone metabolism; 1,4-dihydroxy-2-naphthoate biosynthesis; 1,4-dihydroxy-2-naphthoate from chorismate: step 3/7.</text>
</comment>
<sequence>MEPMTAMIRGIRVGFREAGNPDGEPLVLLHGFTGSAASWAEFADELSAFRLIMPDLTGHGETEAPEAPERYAMEEQVADLDALFTRLGLDRFSLLGYSMGGRIAIGYTAAHPEKVGRLILESTSPGLRTEKERRSRRESDGKLAAFIEREGIRAFTDHWENIPLFASQKRLPEAVRNRIRNDRLGNDPSGLAGSLRGIGTGGQPSYWECLEQYGMPVTLITGTLDEKYVNIAEEMARGLPDVHHVTVADAGHTVHVENPARFATIVRKALKP</sequence>
<dbReference type="EC" id="4.2.99.20" evidence="3"/>
<dbReference type="InterPro" id="IPR000073">
    <property type="entry name" value="AB_hydrolase_1"/>
</dbReference>
<dbReference type="Gene3D" id="3.40.50.1820">
    <property type="entry name" value="alpha/beta hydrolase"/>
    <property type="match status" value="1"/>
</dbReference>
<evidence type="ECO:0000313" key="6">
    <source>
        <dbReference type="Proteomes" id="UP000198823"/>
    </source>
</evidence>
<dbReference type="SUPFAM" id="SSF53474">
    <property type="entry name" value="alpha/beta-Hydrolases"/>
    <property type="match status" value="1"/>
</dbReference>
<dbReference type="NCBIfam" id="TIGR03695">
    <property type="entry name" value="menH_SHCHC"/>
    <property type="match status" value="1"/>
</dbReference>
<keyword evidence="2 3" id="KW-0456">Lyase</keyword>
<dbReference type="Proteomes" id="UP000198823">
    <property type="component" value="Unassembled WGS sequence"/>
</dbReference>
<comment type="subunit">
    <text evidence="3">Monomer.</text>
</comment>
<dbReference type="STRING" id="426756.SAMN04488126_1373"/>
<protein>
    <recommendedName>
        <fullName evidence="3">Putative 2-succinyl-6-hydroxy-2,4-cyclohexadiene-1-carboxylate synthase</fullName>
        <shortName evidence="3">SHCHC synthase</shortName>
        <ecNumber evidence="3">4.2.99.20</ecNumber>
    </recommendedName>
</protein>
<dbReference type="InterPro" id="IPR029058">
    <property type="entry name" value="AB_hydrolase_fold"/>
</dbReference>
<dbReference type="AlphaFoldDB" id="A0A1G7H8X6"/>
<dbReference type="UniPathway" id="UPA01057">
    <property type="reaction ID" value="UER00900"/>
</dbReference>
<comment type="function">
    <text evidence="3">Catalyzes a proton abstraction reaction that results in 2,5-elimination of pyruvate from 2-succinyl-5-enolpyruvyl-6-hydroxy-3-cyclohexene-1-carboxylate (SEPHCHC) and the formation of 2-succinyl-6-hydroxy-2,4-cyclohexadiene-1-carboxylate (SHCHC).</text>
</comment>
<comment type="pathway">
    <text evidence="3">Quinol/quinone metabolism; menaquinone biosynthesis.</text>
</comment>
<dbReference type="PANTHER" id="PTHR42916">
    <property type="entry name" value="2-SUCCINYL-5-ENOLPYRUVYL-6-HYDROXY-3-CYCLOHEXENE-1-CARBOXYLATE SYNTHASE"/>
    <property type="match status" value="1"/>
</dbReference>
<dbReference type="UniPathway" id="UPA00079"/>
<keyword evidence="1 3" id="KW-0474">Menaquinone biosynthesis</keyword>
<evidence type="ECO:0000259" key="4">
    <source>
        <dbReference type="Pfam" id="PF00561"/>
    </source>
</evidence>
<dbReference type="HAMAP" id="MF_01660">
    <property type="entry name" value="MenH"/>
    <property type="match status" value="1"/>
</dbReference>
<name>A0A1G7H8X6_9BACL</name>
<feature type="domain" description="AB hydrolase-1" evidence="4">
    <location>
        <begin position="25"/>
        <end position="259"/>
    </location>
</feature>
<dbReference type="EMBL" id="FNAR01000037">
    <property type="protein sequence ID" value="SDE96734.1"/>
    <property type="molecule type" value="Genomic_DNA"/>
</dbReference>
<reference evidence="5 6" key="1">
    <citation type="submission" date="2016-10" db="EMBL/GenBank/DDBJ databases">
        <authorList>
            <person name="de Groot N.N."/>
        </authorList>
    </citation>
    <scope>NUCLEOTIDE SEQUENCE [LARGE SCALE GENOMIC DNA]</scope>
    <source>
        <strain evidence="5 6">CGMCC 1.6762</strain>
    </source>
</reference>